<keyword evidence="2" id="KW-1185">Reference proteome</keyword>
<dbReference type="RefSeq" id="WP_346756844.1">
    <property type="nucleotide sequence ID" value="NZ_JAUJEB010000001.1"/>
</dbReference>
<evidence type="ECO:0000313" key="1">
    <source>
        <dbReference type="EMBL" id="MDN5211512.1"/>
    </source>
</evidence>
<gene>
    <name evidence="1" type="ORF">QQ020_05605</name>
</gene>
<protein>
    <submittedName>
        <fullName evidence="1">Uncharacterized protein</fullName>
    </submittedName>
</protein>
<dbReference type="Proteomes" id="UP001172083">
    <property type="component" value="Unassembled WGS sequence"/>
</dbReference>
<name>A0ABT8L1A8_9BACT</name>
<organism evidence="1 2">
    <name type="scientific">Agaribacillus aureus</name>
    <dbReference type="NCBI Taxonomy" id="3051825"/>
    <lineage>
        <taxon>Bacteria</taxon>
        <taxon>Pseudomonadati</taxon>
        <taxon>Bacteroidota</taxon>
        <taxon>Cytophagia</taxon>
        <taxon>Cytophagales</taxon>
        <taxon>Splendidivirgaceae</taxon>
        <taxon>Agaribacillus</taxon>
    </lineage>
</organism>
<evidence type="ECO:0000313" key="2">
    <source>
        <dbReference type="Proteomes" id="UP001172083"/>
    </source>
</evidence>
<comment type="caution">
    <text evidence="1">The sequence shown here is derived from an EMBL/GenBank/DDBJ whole genome shotgun (WGS) entry which is preliminary data.</text>
</comment>
<sequence length="593" mass="69436">MTLSLLFASGAIAVKGQDYFPYTLLDDESAEYYYQLDRKTFGDSVELTNAIATLDKLPFLNLKNIFENNKINTTYNDSLRILRDSALLNIRTGHQMIDRLYRKKWYYKYLYRHSKSLTSSLWLYFLEDSDYYQPKIAAVLGQLNLQRSIKDSLLIHENVPDFVKARLGDKNIERNIIREFKNIVYDSLNESNQKKHTRFEELCNSLLYINSQSSINAYLEAFQSSATFFKIYREKEDFAPCHWCPKTIRCEWMVLGNLIDQLSHFYPYGLLTHNMASRYGIGEEAFTKYFSDMENLVSDIYNRPVVISVTRLDNGDCTPPGDIEIIIEEEDPTLSKVLSMNPDSIIFDDDNLISLIIWPYKEGKKEYRFYNIQGFYAISLFRNPDGKFDDPIYLTYDDNWVNIDKDPVFLADTFQTGFVNKMLSYQKKGNSWLTSYKKTKEYYYSPKGGDSVVFYQDFLGKYWESFKKLETVEIVNEDTVAIEYEDPPAYLSIPHTPEIRENISNKILEKLIYQDNVYFSSEEKFRNNNKLIFAIKADKCDGSISRLELLSEVGEENKKKIYKNLGSLPRILNPCRSRGKKSKLQSAFYIDMR</sequence>
<accession>A0ABT8L1A8</accession>
<dbReference type="EMBL" id="JAUJEB010000001">
    <property type="protein sequence ID" value="MDN5211512.1"/>
    <property type="molecule type" value="Genomic_DNA"/>
</dbReference>
<reference evidence="1" key="1">
    <citation type="submission" date="2023-06" db="EMBL/GenBank/DDBJ databases">
        <title>Genomic of Agaribacillus aureum.</title>
        <authorList>
            <person name="Wang G."/>
        </authorList>
    </citation>
    <scope>NUCLEOTIDE SEQUENCE</scope>
    <source>
        <strain evidence="1">BMA12</strain>
    </source>
</reference>
<proteinExistence type="predicted"/>